<dbReference type="AlphaFoldDB" id="A0A0A9C575"/>
<proteinExistence type="predicted"/>
<name>A0A0A9C575_ARUDO</name>
<reference evidence="1" key="1">
    <citation type="submission" date="2014-09" db="EMBL/GenBank/DDBJ databases">
        <authorList>
            <person name="Magalhaes I.L.F."/>
            <person name="Oliveira U."/>
            <person name="Santos F.R."/>
            <person name="Vidigal T.H.D.A."/>
            <person name="Brescovit A.D."/>
            <person name="Santos A.J."/>
        </authorList>
    </citation>
    <scope>NUCLEOTIDE SEQUENCE</scope>
    <source>
        <tissue evidence="1">Shoot tissue taken approximately 20 cm above the soil surface</tissue>
    </source>
</reference>
<dbReference type="EMBL" id="GBRH01227169">
    <property type="protein sequence ID" value="JAD70726.1"/>
    <property type="molecule type" value="Transcribed_RNA"/>
</dbReference>
<accession>A0A0A9C575</accession>
<sequence length="30" mass="3664">MWQGPLMKKMEEWCLFLGDKLHSLLMIKQE</sequence>
<reference evidence="1" key="2">
    <citation type="journal article" date="2015" name="Data Brief">
        <title>Shoot transcriptome of the giant reed, Arundo donax.</title>
        <authorList>
            <person name="Barrero R.A."/>
            <person name="Guerrero F.D."/>
            <person name="Moolhuijzen P."/>
            <person name="Goolsby J.A."/>
            <person name="Tidwell J."/>
            <person name="Bellgard S.E."/>
            <person name="Bellgard M.I."/>
        </authorList>
    </citation>
    <scope>NUCLEOTIDE SEQUENCE</scope>
    <source>
        <tissue evidence="1">Shoot tissue taken approximately 20 cm above the soil surface</tissue>
    </source>
</reference>
<organism evidence="1">
    <name type="scientific">Arundo donax</name>
    <name type="common">Giant reed</name>
    <name type="synonym">Donax arundinaceus</name>
    <dbReference type="NCBI Taxonomy" id="35708"/>
    <lineage>
        <taxon>Eukaryota</taxon>
        <taxon>Viridiplantae</taxon>
        <taxon>Streptophyta</taxon>
        <taxon>Embryophyta</taxon>
        <taxon>Tracheophyta</taxon>
        <taxon>Spermatophyta</taxon>
        <taxon>Magnoliopsida</taxon>
        <taxon>Liliopsida</taxon>
        <taxon>Poales</taxon>
        <taxon>Poaceae</taxon>
        <taxon>PACMAD clade</taxon>
        <taxon>Arundinoideae</taxon>
        <taxon>Arundineae</taxon>
        <taxon>Arundo</taxon>
    </lineage>
</organism>
<evidence type="ECO:0000313" key="1">
    <source>
        <dbReference type="EMBL" id="JAD70726.1"/>
    </source>
</evidence>
<protein>
    <submittedName>
        <fullName evidence="1">Uncharacterized protein</fullName>
    </submittedName>
</protein>